<reference evidence="14 15" key="1">
    <citation type="submission" date="2019-08" db="EMBL/GenBank/DDBJ databases">
        <title>Highly reduced genomes of protist endosymbionts show evolutionary convergence.</title>
        <authorList>
            <person name="George E."/>
            <person name="Husnik F."/>
            <person name="Tashyreva D."/>
            <person name="Prokopchuk G."/>
            <person name="Horak A."/>
            <person name="Kwong W.K."/>
            <person name="Lukes J."/>
            <person name="Keeling P.J."/>
        </authorList>
    </citation>
    <scope>NUCLEOTIDE SEQUENCE [LARGE SCALE GENOMIC DNA]</scope>
    <source>
        <strain evidence="14">1621</strain>
    </source>
</reference>
<gene>
    <name evidence="11 14" type="primary">alaS</name>
    <name evidence="14" type="ORF">FZC37_00585</name>
</gene>
<feature type="binding site" evidence="11">
    <location>
        <position position="672"/>
    </location>
    <ligand>
        <name>Zn(2+)</name>
        <dbReference type="ChEBI" id="CHEBI:29105"/>
    </ligand>
</feature>
<dbReference type="Gene3D" id="3.30.930.10">
    <property type="entry name" value="Bira Bifunctional Protein, Domain 2"/>
    <property type="match status" value="1"/>
</dbReference>
<dbReference type="GO" id="GO:0006419">
    <property type="term" value="P:alanyl-tRNA aminoacylation"/>
    <property type="evidence" value="ECO:0007669"/>
    <property type="project" value="UniProtKB-UniRule"/>
</dbReference>
<comment type="similarity">
    <text evidence="1 11">Belongs to the class-II aminoacyl-tRNA synthetase family.</text>
</comment>
<accession>A0A5C0UI47</accession>
<evidence type="ECO:0000313" key="15">
    <source>
        <dbReference type="Proteomes" id="UP000323844"/>
    </source>
</evidence>
<dbReference type="SUPFAM" id="SSF101353">
    <property type="entry name" value="Putative anticodon-binding domain of alanyl-tRNA synthetase (AlaRS)"/>
    <property type="match status" value="1"/>
</dbReference>
<dbReference type="KEGG" id="snay:FZC37_00585"/>
<keyword evidence="10 11" id="KW-0030">Aminoacyl-tRNA synthetase</keyword>
<evidence type="ECO:0000313" key="14">
    <source>
        <dbReference type="EMBL" id="QEK39439.1"/>
    </source>
</evidence>
<evidence type="ECO:0000256" key="7">
    <source>
        <dbReference type="ARBA" id="ARBA00022840"/>
    </source>
</evidence>
<comment type="subcellular location">
    <subcellularLocation>
        <location evidence="11">Cytoplasm</location>
    </subcellularLocation>
</comment>
<dbReference type="GO" id="GO:0005829">
    <property type="term" value="C:cytosol"/>
    <property type="evidence" value="ECO:0007669"/>
    <property type="project" value="TreeGrafter"/>
</dbReference>
<dbReference type="InterPro" id="IPR045864">
    <property type="entry name" value="aa-tRNA-synth_II/BPL/LPL"/>
</dbReference>
<dbReference type="InterPro" id="IPR018164">
    <property type="entry name" value="Ala-tRNA-synth_IIc_N"/>
</dbReference>
<dbReference type="Gene3D" id="2.40.30.130">
    <property type="match status" value="1"/>
</dbReference>
<dbReference type="FunFam" id="3.30.980.10:FF:000004">
    <property type="entry name" value="Alanine--tRNA ligase, cytoplasmic"/>
    <property type="match status" value="1"/>
</dbReference>
<comment type="catalytic activity">
    <reaction evidence="11">
        <text>tRNA(Ala) + L-alanine + ATP = L-alanyl-tRNA(Ala) + AMP + diphosphate</text>
        <dbReference type="Rhea" id="RHEA:12540"/>
        <dbReference type="Rhea" id="RHEA-COMP:9657"/>
        <dbReference type="Rhea" id="RHEA-COMP:9923"/>
        <dbReference type="ChEBI" id="CHEBI:30616"/>
        <dbReference type="ChEBI" id="CHEBI:33019"/>
        <dbReference type="ChEBI" id="CHEBI:57972"/>
        <dbReference type="ChEBI" id="CHEBI:78442"/>
        <dbReference type="ChEBI" id="CHEBI:78497"/>
        <dbReference type="ChEBI" id="CHEBI:456215"/>
        <dbReference type="EC" id="6.1.1.7"/>
    </reaction>
</comment>
<keyword evidence="4 11" id="KW-0479">Metal-binding</keyword>
<keyword evidence="6 11" id="KW-0862">Zinc</keyword>
<dbReference type="GO" id="GO:0000049">
    <property type="term" value="F:tRNA binding"/>
    <property type="evidence" value="ECO:0007669"/>
    <property type="project" value="UniProtKB-KW"/>
</dbReference>
<keyword evidence="5 11" id="KW-0547">Nucleotide-binding</keyword>
<evidence type="ECO:0000256" key="10">
    <source>
        <dbReference type="ARBA" id="ARBA00023146"/>
    </source>
</evidence>
<dbReference type="InterPro" id="IPR018162">
    <property type="entry name" value="Ala-tRNA-ligase_IIc_anticod-bd"/>
</dbReference>
<evidence type="ECO:0000259" key="13">
    <source>
        <dbReference type="PROSITE" id="PS50860"/>
    </source>
</evidence>
<dbReference type="FunFam" id="3.30.930.10:FF:000004">
    <property type="entry name" value="Alanine--tRNA ligase"/>
    <property type="match status" value="1"/>
</dbReference>
<dbReference type="GO" id="GO:0005524">
    <property type="term" value="F:ATP binding"/>
    <property type="evidence" value="ECO:0007669"/>
    <property type="project" value="UniProtKB-UniRule"/>
</dbReference>
<dbReference type="SUPFAM" id="SSF55186">
    <property type="entry name" value="ThrRS/AlaRS common domain"/>
    <property type="match status" value="1"/>
</dbReference>
<evidence type="ECO:0000256" key="8">
    <source>
        <dbReference type="ARBA" id="ARBA00022884"/>
    </source>
</evidence>
<dbReference type="PROSITE" id="PS50860">
    <property type="entry name" value="AA_TRNA_LIGASE_II_ALA"/>
    <property type="match status" value="1"/>
</dbReference>
<evidence type="ECO:0000256" key="12">
    <source>
        <dbReference type="SAM" id="Coils"/>
    </source>
</evidence>
<dbReference type="PANTHER" id="PTHR11777">
    <property type="entry name" value="ALANYL-TRNA SYNTHETASE"/>
    <property type="match status" value="1"/>
</dbReference>
<dbReference type="InterPro" id="IPR050058">
    <property type="entry name" value="Ala-tRNA_ligase"/>
</dbReference>
<feature type="coiled-coil region" evidence="12">
    <location>
        <begin position="727"/>
        <end position="754"/>
    </location>
</feature>
<dbReference type="PANTHER" id="PTHR11777:SF9">
    <property type="entry name" value="ALANINE--TRNA LIGASE, CYTOPLASMIC"/>
    <property type="match status" value="1"/>
</dbReference>
<keyword evidence="15" id="KW-1185">Reference proteome</keyword>
<sequence>MKNTTQQIRQNFLAFFTQYGHTYLPSSPLIPKDDKSLMFVNAGMVPFKNFFTGKENSDFKRITTCQKCLRAGGKHNDLDNVGYTSRHHTMFEMLGNFSFGDYFKEEAIYYAWNLLTQVFQIDKTKLLVTVHESDNESATLWRKIASLSEDKIIKINTEDNFWSMGTTGPCGPCTEIFFDHGPSISGGIPGSTTEGDRYTEIWNIVFMQFEKLECGKMVELQQKSIDTGMGLERIAAVLQGVHDNYQSDILANLIDHTKKILKVPINRENLCSYKTLADHTRAASFLIADGVIPSNEGSGYVLRRIIRRAVRHTNLIMGEFFPVLFQNVPKLIELMSEYYPELQRAEKLIYDTVKYEEEKFGITLSRGLKLLDKMISKIKEGEIFSGECAFELYDTYGFPLDLTDDILKNKGIKIDVEKFTALMKQQKIQSRDKAEWKNTNSSWDNITSSIKKTHFCNTTEDLNANILSIVYNDIAVERFTTTEEKFLLFTDKTNFYAEAGGQKGDIGHIATKSAFLEVIDTKKILGKFHAHVCILKQGNIQTGEQVTLCINKDNRQKLCIHHSATHILLATLQKYVSENIIQKGSLVENCRLRLDINFNDTLSYKQICEIERHMQNIILQNVSVTSENMLLEEALKQNSTATFGEKYGKEVRVISMENADQCFSKELCGGTHVSKTGEIGMIKIVSQTSIAAGIKRLEAVAGTAALSDYQQSNLIISNLIEELSCSKDDIVQNTKSLKQQVKTLKEECAKTKIAMHTVTRQEVEKSSDKIKGVSLIFKDIKKESLIIARKSADRTAKHASNAVIIFTCQDAEKKCFSIAVTEDIIDTLTADKVAKILTKIINGNGGGNKKMAQCGTLNLNISNQEILDQLKQNLLSI</sequence>
<organism evidence="14 15">
    <name type="scientific">Candidatus Sneabacter namystus</name>
    <dbReference type="NCBI Taxonomy" id="2601646"/>
    <lineage>
        <taxon>Bacteria</taxon>
        <taxon>Pseudomonadati</taxon>
        <taxon>Pseudomonadota</taxon>
        <taxon>Alphaproteobacteria</taxon>
        <taxon>Rickettsiales</taxon>
        <taxon>Rickettsiaceae</taxon>
        <taxon>Rickettsieae</taxon>
        <taxon>Candidatus Sneabacter</taxon>
    </lineage>
</organism>
<protein>
    <recommendedName>
        <fullName evidence="11">Alanine--tRNA ligase</fullName>
        <ecNumber evidence="11">6.1.1.7</ecNumber>
    </recommendedName>
    <alternativeName>
        <fullName evidence="11">Alanyl-tRNA synthetase</fullName>
        <shortName evidence="11">AlaRS</shortName>
    </alternativeName>
</protein>
<dbReference type="Gene3D" id="3.30.54.20">
    <property type="match status" value="1"/>
</dbReference>
<evidence type="ECO:0000256" key="2">
    <source>
        <dbReference type="ARBA" id="ARBA00022555"/>
    </source>
</evidence>
<dbReference type="Gene3D" id="3.10.310.40">
    <property type="match status" value="1"/>
</dbReference>
<evidence type="ECO:0000256" key="11">
    <source>
        <dbReference type="HAMAP-Rule" id="MF_00036"/>
    </source>
</evidence>
<dbReference type="GO" id="GO:0045892">
    <property type="term" value="P:negative regulation of DNA-templated transcription"/>
    <property type="evidence" value="ECO:0007669"/>
    <property type="project" value="TreeGrafter"/>
</dbReference>
<dbReference type="AlphaFoldDB" id="A0A5C0UI47"/>
<dbReference type="PRINTS" id="PR00980">
    <property type="entry name" value="TRNASYNTHALA"/>
</dbReference>
<keyword evidence="7 11" id="KW-0067">ATP-binding</keyword>
<evidence type="ECO:0000256" key="3">
    <source>
        <dbReference type="ARBA" id="ARBA00022598"/>
    </source>
</evidence>
<dbReference type="OrthoDB" id="9803884at2"/>
<dbReference type="InterPro" id="IPR002318">
    <property type="entry name" value="Ala-tRNA-lgiase_IIc"/>
</dbReference>
<dbReference type="NCBIfam" id="TIGR00344">
    <property type="entry name" value="alaS"/>
    <property type="match status" value="1"/>
</dbReference>
<feature type="binding site" evidence="11">
    <location>
        <position position="566"/>
    </location>
    <ligand>
        <name>Zn(2+)</name>
        <dbReference type="ChEBI" id="CHEBI:29105"/>
    </ligand>
</feature>
<evidence type="ECO:0000256" key="4">
    <source>
        <dbReference type="ARBA" id="ARBA00022723"/>
    </source>
</evidence>
<dbReference type="HAMAP" id="MF_00036_B">
    <property type="entry name" value="Ala_tRNA_synth_B"/>
    <property type="match status" value="1"/>
</dbReference>
<keyword evidence="11" id="KW-0963">Cytoplasm</keyword>
<dbReference type="InterPro" id="IPR023033">
    <property type="entry name" value="Ala_tRNA_ligase_euk/bac"/>
</dbReference>
<keyword evidence="2 11" id="KW-0820">tRNA-binding</keyword>
<dbReference type="EC" id="6.1.1.7" evidence="11"/>
<comment type="function">
    <text evidence="11">Catalyzes the attachment of alanine to tRNA(Ala) in a two-step reaction: alanine is first activated by ATP to form Ala-AMP and then transferred to the acceptor end of tRNA(Ala). Also edits incorrectly charged Ser-tRNA(Ala) and Gly-tRNA(Ala) via its editing domain.</text>
</comment>
<dbReference type="SUPFAM" id="SSF55681">
    <property type="entry name" value="Class II aaRS and biotin synthetases"/>
    <property type="match status" value="1"/>
</dbReference>
<keyword evidence="8 11" id="KW-0694">RNA-binding</keyword>
<dbReference type="Gene3D" id="3.30.980.10">
    <property type="entry name" value="Threonyl-trna Synthetase, Chain A, domain 2"/>
    <property type="match status" value="1"/>
</dbReference>
<keyword evidence="12" id="KW-0175">Coiled coil</keyword>
<dbReference type="Proteomes" id="UP000323844">
    <property type="component" value="Chromosome"/>
</dbReference>
<dbReference type="SMART" id="SM00863">
    <property type="entry name" value="tRNA_SAD"/>
    <property type="match status" value="1"/>
</dbReference>
<dbReference type="InterPro" id="IPR018165">
    <property type="entry name" value="Ala-tRNA-synth_IIc_core"/>
</dbReference>
<dbReference type="GO" id="GO:0004813">
    <property type="term" value="F:alanine-tRNA ligase activity"/>
    <property type="evidence" value="ECO:0007669"/>
    <property type="project" value="UniProtKB-UniRule"/>
</dbReference>
<evidence type="ECO:0000256" key="1">
    <source>
        <dbReference type="ARBA" id="ARBA00008226"/>
    </source>
</evidence>
<dbReference type="RefSeq" id="WP_148951800.1">
    <property type="nucleotide sequence ID" value="NZ_CP043312.1"/>
</dbReference>
<comment type="domain">
    <text evidence="11">Consists of three domains; the N-terminal catalytic domain, the editing domain and the C-terminal C-Ala domain. The editing domain removes incorrectly charged amino acids, while the C-Ala domain, along with tRNA(Ala), serves as a bridge to cooperatively bring together the editing and aminoacylation centers thus stimulating deacylation of misacylated tRNAs.</text>
</comment>
<dbReference type="GO" id="GO:0002161">
    <property type="term" value="F:aminoacyl-tRNA deacylase activity"/>
    <property type="evidence" value="ECO:0007669"/>
    <property type="project" value="TreeGrafter"/>
</dbReference>
<dbReference type="Pfam" id="PF01411">
    <property type="entry name" value="tRNA-synt_2c"/>
    <property type="match status" value="1"/>
</dbReference>
<evidence type="ECO:0000256" key="9">
    <source>
        <dbReference type="ARBA" id="ARBA00022917"/>
    </source>
</evidence>
<proteinExistence type="inferred from homology"/>
<dbReference type="EMBL" id="CP043312">
    <property type="protein sequence ID" value="QEK39439.1"/>
    <property type="molecule type" value="Genomic_DNA"/>
</dbReference>
<dbReference type="SUPFAM" id="SSF50447">
    <property type="entry name" value="Translation proteins"/>
    <property type="match status" value="1"/>
</dbReference>
<dbReference type="CDD" id="cd00673">
    <property type="entry name" value="AlaRS_core"/>
    <property type="match status" value="1"/>
</dbReference>
<keyword evidence="3 11" id="KW-0436">Ligase</keyword>
<evidence type="ECO:0000256" key="5">
    <source>
        <dbReference type="ARBA" id="ARBA00022741"/>
    </source>
</evidence>
<evidence type="ECO:0000256" key="6">
    <source>
        <dbReference type="ARBA" id="ARBA00022833"/>
    </source>
</evidence>
<name>A0A5C0UI47_9RICK</name>
<dbReference type="InterPro" id="IPR012947">
    <property type="entry name" value="tRNA_SAD"/>
</dbReference>
<comment type="cofactor">
    <cofactor evidence="11">
        <name>Zn(2+)</name>
        <dbReference type="ChEBI" id="CHEBI:29105"/>
    </cofactor>
    <text evidence="11">Binds 1 zinc ion per subunit.</text>
</comment>
<dbReference type="Pfam" id="PF07973">
    <property type="entry name" value="tRNA_SAD"/>
    <property type="match status" value="1"/>
</dbReference>
<dbReference type="InterPro" id="IPR018163">
    <property type="entry name" value="Thr/Ala-tRNA-synth_IIc_edit"/>
</dbReference>
<feature type="domain" description="Alanyl-transfer RNA synthetases family profile" evidence="13">
    <location>
        <begin position="3"/>
        <end position="711"/>
    </location>
</feature>
<feature type="binding site" evidence="11">
    <location>
        <position position="668"/>
    </location>
    <ligand>
        <name>Zn(2+)</name>
        <dbReference type="ChEBI" id="CHEBI:29105"/>
    </ligand>
</feature>
<dbReference type="InterPro" id="IPR009000">
    <property type="entry name" value="Transl_B-barrel_sf"/>
</dbReference>
<feature type="binding site" evidence="11">
    <location>
        <position position="562"/>
    </location>
    <ligand>
        <name>Zn(2+)</name>
        <dbReference type="ChEBI" id="CHEBI:29105"/>
    </ligand>
</feature>
<keyword evidence="9 11" id="KW-0648">Protein biosynthesis</keyword>
<dbReference type="GO" id="GO:0008270">
    <property type="term" value="F:zinc ion binding"/>
    <property type="evidence" value="ECO:0007669"/>
    <property type="project" value="UniProtKB-UniRule"/>
</dbReference>